<dbReference type="Gene3D" id="2.20.25.420">
    <property type="entry name" value="ZPR1, zinc finger domain"/>
    <property type="match status" value="2"/>
</dbReference>
<dbReference type="PANTHER" id="PTHR10876">
    <property type="entry name" value="ZINC FINGER PROTEIN ZPR1"/>
    <property type="match status" value="1"/>
</dbReference>
<comment type="caution">
    <text evidence="11">The sequence shown here is derived from an EMBL/GenBank/DDBJ whole genome shotgun (WGS) entry which is preliminary data.</text>
</comment>
<dbReference type="FunFam" id="2.20.25.420:FF:000002">
    <property type="entry name" value="Zinc finger protein ZPR1"/>
    <property type="match status" value="1"/>
</dbReference>
<dbReference type="OrthoDB" id="308464at2759"/>
<dbReference type="InterPro" id="IPR042452">
    <property type="entry name" value="ZPR1_Znf1/2"/>
</dbReference>
<dbReference type="GO" id="GO:0005634">
    <property type="term" value="C:nucleus"/>
    <property type="evidence" value="ECO:0007669"/>
    <property type="project" value="UniProtKB-SubCell"/>
</dbReference>
<evidence type="ECO:0000256" key="7">
    <source>
        <dbReference type="ARBA" id="ARBA00023242"/>
    </source>
</evidence>
<protein>
    <submittedName>
        <fullName evidence="11">Unnamed protein product</fullName>
    </submittedName>
</protein>
<dbReference type="Pfam" id="PF22794">
    <property type="entry name" value="jr-ZPR1"/>
    <property type="match status" value="2"/>
</dbReference>
<name>A0A9W7DBC1_AMBMO</name>
<gene>
    <name evidence="11" type="ORF">Amon01_000002000</name>
</gene>
<comment type="subcellular location">
    <subcellularLocation>
        <location evidence="1">Nucleus</location>
    </subcellularLocation>
</comment>
<dbReference type="FunFam" id="2.60.120.1040:FF:000003">
    <property type="entry name" value="Zinc finger protein zpr1"/>
    <property type="match status" value="1"/>
</dbReference>
<comment type="function">
    <text evidence="8">Acts as a protein folding chaperone for elongation factor 1-alpha.</text>
</comment>
<dbReference type="InterPro" id="IPR040141">
    <property type="entry name" value="ZPR1"/>
</dbReference>
<reference evidence="11" key="1">
    <citation type="submission" date="2023-04" db="EMBL/GenBank/DDBJ databases">
        <title>Ambrosiozyma monospora NBRC 1965.</title>
        <authorList>
            <person name="Ichikawa N."/>
            <person name="Sato H."/>
            <person name="Tonouchi N."/>
        </authorList>
    </citation>
    <scope>NUCLEOTIDE SEQUENCE</scope>
    <source>
        <strain evidence="11">NBRC 1965</strain>
    </source>
</reference>
<feature type="compositionally biased region" description="Low complexity" evidence="9">
    <location>
        <begin position="23"/>
        <end position="33"/>
    </location>
</feature>
<dbReference type="InterPro" id="IPR042451">
    <property type="entry name" value="ZPR1_A/B_dom"/>
</dbReference>
<dbReference type="NCBIfam" id="TIGR00310">
    <property type="entry name" value="ZPR1_znf"/>
    <property type="match status" value="2"/>
</dbReference>
<keyword evidence="3" id="KW-0479">Metal-binding</keyword>
<feature type="region of interest" description="Disordered" evidence="9">
    <location>
        <begin position="271"/>
        <end position="291"/>
    </location>
</feature>
<feature type="compositionally biased region" description="Low complexity" evidence="9">
    <location>
        <begin position="40"/>
        <end position="55"/>
    </location>
</feature>
<evidence type="ECO:0000259" key="10">
    <source>
        <dbReference type="SMART" id="SM00709"/>
    </source>
</evidence>
<keyword evidence="4" id="KW-0677">Repeat</keyword>
<dbReference type="EMBL" id="BSXU01000016">
    <property type="protein sequence ID" value="GMG18852.1"/>
    <property type="molecule type" value="Genomic_DNA"/>
</dbReference>
<dbReference type="InterPro" id="IPR004457">
    <property type="entry name" value="Znf_ZPR1"/>
</dbReference>
<evidence type="ECO:0000256" key="9">
    <source>
        <dbReference type="SAM" id="MobiDB-lite"/>
    </source>
</evidence>
<dbReference type="GO" id="GO:0008270">
    <property type="term" value="F:zinc ion binding"/>
    <property type="evidence" value="ECO:0007669"/>
    <property type="project" value="UniProtKB-KW"/>
</dbReference>
<evidence type="ECO:0000256" key="2">
    <source>
        <dbReference type="ARBA" id="ARBA00008354"/>
    </source>
</evidence>
<sequence>MSQRKSDFEDNNINKKPRLDMTQEQNQEQNFFQSVGEAAQTVDQEQVPQQQQQQDEGIRQTGAADAEGHPVQEIDSLCMNCHKDGVTRLLLTSIPYFREVIIMSFECQHCGLKNSEIQPASTIQERGAKYVLKVEDKKDFNKQVVKSESAICKFVELDIEIPAKKGQLTTLEGLLQEMIDDLEMDQPQRKEIQPELYQKIDVFLKKVRSTINCEEGTLPITFYVDDPAGNSWIEYVPGEPQHKWSCIEYQRLPQQNVDLGLVSADEVAQHEQAEAQNNEEKDRNPSATGFISDQTDIENFENEVQSFHATCSSCYKPCSTHMKQVNIPHFKDVIIMSTSCDHCGYKSNEVKTGGAIPDKGKRVKLFCDDAEDLARDILKSETCGLIIPELNLDLTPGTLGGRFTTLEGLLTQVREELHSRVFSQTSDSMEAETKDRWEKFFVKLDEAISGKAKFTVIMEDPLAASYIQNVYAPDPDPNMVIEEFERTDEQNETLGLNDMKV</sequence>
<evidence type="ECO:0000256" key="3">
    <source>
        <dbReference type="ARBA" id="ARBA00022723"/>
    </source>
</evidence>
<evidence type="ECO:0000256" key="4">
    <source>
        <dbReference type="ARBA" id="ARBA00022737"/>
    </source>
</evidence>
<dbReference type="FunFam" id="2.60.120.1040:FF:000001">
    <property type="entry name" value="Zinc finger protein ZPR1"/>
    <property type="match status" value="1"/>
</dbReference>
<keyword evidence="7" id="KW-0539">Nucleus</keyword>
<dbReference type="Pfam" id="PF03367">
    <property type="entry name" value="Zn_ribbon_ZPR1"/>
    <property type="match status" value="2"/>
</dbReference>
<dbReference type="PANTHER" id="PTHR10876:SF0">
    <property type="entry name" value="ZINC FINGER PROTEIN ZPR1"/>
    <property type="match status" value="1"/>
</dbReference>
<keyword evidence="12" id="KW-1185">Reference proteome</keyword>
<feature type="domain" description="Zinc finger ZPR1-type" evidence="10">
    <location>
        <begin position="76"/>
        <end position="235"/>
    </location>
</feature>
<evidence type="ECO:0000256" key="1">
    <source>
        <dbReference type="ARBA" id="ARBA00004123"/>
    </source>
</evidence>
<feature type="domain" description="Zinc finger ZPR1-type" evidence="10">
    <location>
        <begin position="309"/>
        <end position="469"/>
    </location>
</feature>
<evidence type="ECO:0000256" key="6">
    <source>
        <dbReference type="ARBA" id="ARBA00022833"/>
    </source>
</evidence>
<organism evidence="11 12">
    <name type="scientific">Ambrosiozyma monospora</name>
    <name type="common">Yeast</name>
    <name type="synonym">Endomycopsis monosporus</name>
    <dbReference type="NCBI Taxonomy" id="43982"/>
    <lineage>
        <taxon>Eukaryota</taxon>
        <taxon>Fungi</taxon>
        <taxon>Dikarya</taxon>
        <taxon>Ascomycota</taxon>
        <taxon>Saccharomycotina</taxon>
        <taxon>Pichiomycetes</taxon>
        <taxon>Pichiales</taxon>
        <taxon>Pichiaceae</taxon>
        <taxon>Ambrosiozyma</taxon>
    </lineage>
</organism>
<accession>A0A9W7DBC1</accession>
<dbReference type="AlphaFoldDB" id="A0A9W7DBC1"/>
<evidence type="ECO:0000256" key="8">
    <source>
        <dbReference type="ARBA" id="ARBA00054139"/>
    </source>
</evidence>
<dbReference type="FunFam" id="2.20.25.420:FF:000001">
    <property type="entry name" value="Zinc finger protein ZPR1"/>
    <property type="match status" value="1"/>
</dbReference>
<evidence type="ECO:0000256" key="5">
    <source>
        <dbReference type="ARBA" id="ARBA00022771"/>
    </source>
</evidence>
<dbReference type="Proteomes" id="UP001165063">
    <property type="component" value="Unassembled WGS sequence"/>
</dbReference>
<dbReference type="Gene3D" id="2.60.120.1040">
    <property type="entry name" value="ZPR1, A/B domain"/>
    <property type="match status" value="2"/>
</dbReference>
<keyword evidence="5" id="KW-0863">Zinc-finger</keyword>
<dbReference type="SMART" id="SM00709">
    <property type="entry name" value="Zpr1"/>
    <property type="match status" value="2"/>
</dbReference>
<comment type="similarity">
    <text evidence="2">Belongs to the ZPR1 family.</text>
</comment>
<proteinExistence type="inferred from homology"/>
<keyword evidence="6" id="KW-0862">Zinc</keyword>
<evidence type="ECO:0000313" key="12">
    <source>
        <dbReference type="Proteomes" id="UP001165063"/>
    </source>
</evidence>
<feature type="compositionally biased region" description="Basic and acidic residues" evidence="9">
    <location>
        <begin position="271"/>
        <end position="284"/>
    </location>
</feature>
<feature type="region of interest" description="Disordered" evidence="9">
    <location>
        <begin position="1"/>
        <end position="65"/>
    </location>
</feature>
<evidence type="ECO:0000313" key="11">
    <source>
        <dbReference type="EMBL" id="GMG18852.1"/>
    </source>
</evidence>
<dbReference type="InterPro" id="IPR056180">
    <property type="entry name" value="ZPR1_jr_dom"/>
</dbReference>